<dbReference type="AlphaFoldDB" id="A0A7W7S2U8"/>
<comment type="caution">
    <text evidence="2">The sequence shown here is derived from an EMBL/GenBank/DDBJ whole genome shotgun (WGS) entry which is preliminary data.</text>
</comment>
<dbReference type="Proteomes" id="UP000534286">
    <property type="component" value="Unassembled WGS sequence"/>
</dbReference>
<sequence>MGMGPSPATDPNPATGTDMGTDMGTAMGTAMVSRSGAAGSGA</sequence>
<evidence type="ECO:0000313" key="3">
    <source>
        <dbReference type="Proteomes" id="UP000534286"/>
    </source>
</evidence>
<protein>
    <submittedName>
        <fullName evidence="2">Uncharacterized protein</fullName>
    </submittedName>
</protein>
<evidence type="ECO:0000256" key="1">
    <source>
        <dbReference type="SAM" id="MobiDB-lite"/>
    </source>
</evidence>
<organism evidence="2 3">
    <name type="scientific">Streptosporangium album</name>
    <dbReference type="NCBI Taxonomy" id="47479"/>
    <lineage>
        <taxon>Bacteria</taxon>
        <taxon>Bacillati</taxon>
        <taxon>Actinomycetota</taxon>
        <taxon>Actinomycetes</taxon>
        <taxon>Streptosporangiales</taxon>
        <taxon>Streptosporangiaceae</taxon>
        <taxon>Streptosporangium</taxon>
    </lineage>
</organism>
<reference evidence="2 3" key="1">
    <citation type="submission" date="2020-08" db="EMBL/GenBank/DDBJ databases">
        <title>Sequencing the genomes of 1000 actinobacteria strains.</title>
        <authorList>
            <person name="Klenk H.-P."/>
        </authorList>
    </citation>
    <scope>NUCLEOTIDE SEQUENCE [LARGE SCALE GENOMIC DNA]</scope>
    <source>
        <strain evidence="2 3">DSM 43023</strain>
    </source>
</reference>
<proteinExistence type="predicted"/>
<keyword evidence="3" id="KW-1185">Reference proteome</keyword>
<dbReference type="EMBL" id="JACHJU010000004">
    <property type="protein sequence ID" value="MBB4942846.1"/>
    <property type="molecule type" value="Genomic_DNA"/>
</dbReference>
<feature type="compositionally biased region" description="Low complexity" evidence="1">
    <location>
        <begin position="14"/>
        <end position="31"/>
    </location>
</feature>
<name>A0A7W7S2U8_9ACTN</name>
<feature type="region of interest" description="Disordered" evidence="1">
    <location>
        <begin position="1"/>
        <end position="42"/>
    </location>
</feature>
<gene>
    <name evidence="2" type="ORF">FHR32_007246</name>
</gene>
<accession>A0A7W7S2U8</accession>
<evidence type="ECO:0000313" key="2">
    <source>
        <dbReference type="EMBL" id="MBB4942846.1"/>
    </source>
</evidence>